<reference evidence="9" key="1">
    <citation type="journal article" date="2021" name="J. Hered.">
        <title>Genome Assembly of Salicaceae Populus deltoides (Eastern Cottonwood) I-69 Based on Nanopore Sequencing and Hi-C Technologies.</title>
        <authorList>
            <person name="Bai S."/>
            <person name="Wu H."/>
            <person name="Zhang J."/>
            <person name="Pan Z."/>
            <person name="Zhao W."/>
            <person name="Li Z."/>
            <person name="Tong C."/>
        </authorList>
    </citation>
    <scope>NUCLEOTIDE SEQUENCE</scope>
    <source>
        <tissue evidence="9">Leaf</tissue>
    </source>
</reference>
<sequence length="291" mass="31556">MKLPFLSKNNTNTDHSARALWPWPAYCQQPRTLSFSFRTSDGMFKTINPGFLDATNNNVVDSTTPESWFTNSCESASFSTASDDQSGAGESIETVIKGLRSERLFFKPGETNSILEEAKAGGEFPFKESVVLTMESQDPYLDFKKSMEEMVEAHGLADWEGLEELLSWYLKVNGKSNHGYIIGAFVDLLVGLAIASSSSSSSSSITTASATQHHHDSPSSPLSFYTSSASSDDSSSTPCCVSSLGNEVDIISPCLTSLEAENEIKNHARATTLTEQDRPLKALTDGVDDNS</sequence>
<keyword evidence="4 6" id="KW-0804">Transcription</keyword>
<evidence type="ECO:0000256" key="4">
    <source>
        <dbReference type="ARBA" id="ARBA00023163"/>
    </source>
</evidence>
<evidence type="ECO:0000256" key="3">
    <source>
        <dbReference type="ARBA" id="ARBA00023015"/>
    </source>
</evidence>
<evidence type="ECO:0000256" key="5">
    <source>
        <dbReference type="ARBA" id="ARBA00023242"/>
    </source>
</evidence>
<keyword evidence="3 6" id="KW-0805">Transcription regulation</keyword>
<dbReference type="GO" id="GO:0045892">
    <property type="term" value="P:negative regulation of DNA-templated transcription"/>
    <property type="evidence" value="ECO:0007669"/>
    <property type="project" value="UniProtKB-UniRule"/>
</dbReference>
<evidence type="ECO:0000259" key="8">
    <source>
        <dbReference type="PROSITE" id="PS51754"/>
    </source>
</evidence>
<dbReference type="NCBIfam" id="TIGR01568">
    <property type="entry name" value="A_thal_3678"/>
    <property type="match status" value="1"/>
</dbReference>
<evidence type="ECO:0000256" key="7">
    <source>
        <dbReference type="SAM" id="MobiDB-lite"/>
    </source>
</evidence>
<protein>
    <recommendedName>
        <fullName evidence="6">Transcription repressor</fullName>
    </recommendedName>
    <alternativeName>
        <fullName evidence="6">Ovate family protein</fullName>
    </alternativeName>
</protein>
<dbReference type="EMBL" id="JACEGQ020000016">
    <property type="protein sequence ID" value="KAH8485377.1"/>
    <property type="molecule type" value="Genomic_DNA"/>
</dbReference>
<feature type="region of interest" description="Disordered" evidence="7">
    <location>
        <begin position="203"/>
        <end position="229"/>
    </location>
</feature>
<keyword evidence="10" id="KW-1185">Reference proteome</keyword>
<accession>A0A8T2X067</accession>
<evidence type="ECO:0000313" key="10">
    <source>
        <dbReference type="Proteomes" id="UP000807159"/>
    </source>
</evidence>
<organism evidence="9 10">
    <name type="scientific">Populus deltoides</name>
    <name type="common">Eastern poplar</name>
    <name type="synonym">Eastern cottonwood</name>
    <dbReference type="NCBI Taxonomy" id="3696"/>
    <lineage>
        <taxon>Eukaryota</taxon>
        <taxon>Viridiplantae</taxon>
        <taxon>Streptophyta</taxon>
        <taxon>Embryophyta</taxon>
        <taxon>Tracheophyta</taxon>
        <taxon>Spermatophyta</taxon>
        <taxon>Magnoliopsida</taxon>
        <taxon>eudicotyledons</taxon>
        <taxon>Gunneridae</taxon>
        <taxon>Pentapetalae</taxon>
        <taxon>rosids</taxon>
        <taxon>fabids</taxon>
        <taxon>Malpighiales</taxon>
        <taxon>Salicaceae</taxon>
        <taxon>Saliceae</taxon>
        <taxon>Populus</taxon>
    </lineage>
</organism>
<evidence type="ECO:0000256" key="2">
    <source>
        <dbReference type="ARBA" id="ARBA00022491"/>
    </source>
</evidence>
<dbReference type="AlphaFoldDB" id="A0A8T2X067"/>
<dbReference type="InterPro" id="IPR038933">
    <property type="entry name" value="Ovate"/>
</dbReference>
<dbReference type="InterPro" id="IPR006458">
    <property type="entry name" value="Ovate_C"/>
</dbReference>
<keyword evidence="5 6" id="KW-0539">Nucleus</keyword>
<dbReference type="GO" id="GO:0005634">
    <property type="term" value="C:nucleus"/>
    <property type="evidence" value="ECO:0007669"/>
    <property type="project" value="UniProtKB-SubCell"/>
</dbReference>
<comment type="caution">
    <text evidence="9">The sequence shown here is derived from an EMBL/GenBank/DDBJ whole genome shotgun (WGS) entry which is preliminary data.</text>
</comment>
<keyword evidence="2 6" id="KW-0678">Repressor</keyword>
<dbReference type="PROSITE" id="PS51754">
    <property type="entry name" value="OVATE"/>
    <property type="match status" value="1"/>
</dbReference>
<feature type="domain" description="OVATE" evidence="8">
    <location>
        <begin position="132"/>
        <end position="191"/>
    </location>
</feature>
<proteinExistence type="predicted"/>
<evidence type="ECO:0000256" key="1">
    <source>
        <dbReference type="ARBA" id="ARBA00004123"/>
    </source>
</evidence>
<feature type="region of interest" description="Disordered" evidence="7">
    <location>
        <begin position="269"/>
        <end position="291"/>
    </location>
</feature>
<comment type="function">
    <text evidence="6">Transcriptional repressor that regulates multiple aspects of plant growth and development.</text>
</comment>
<name>A0A8T2X067_POPDE</name>
<dbReference type="Proteomes" id="UP000807159">
    <property type="component" value="Chromosome 16"/>
</dbReference>
<dbReference type="Pfam" id="PF04844">
    <property type="entry name" value="Ovate"/>
    <property type="match status" value="1"/>
</dbReference>
<gene>
    <name evidence="9" type="ORF">H0E87_026984</name>
</gene>
<comment type="subcellular location">
    <subcellularLocation>
        <location evidence="1 6">Nucleus</location>
    </subcellularLocation>
</comment>
<evidence type="ECO:0000256" key="6">
    <source>
        <dbReference type="RuleBase" id="RU367028"/>
    </source>
</evidence>
<dbReference type="PANTHER" id="PTHR33057:SF98">
    <property type="entry name" value="TRANSCRIPTION REPRESSOR OFP18"/>
    <property type="match status" value="1"/>
</dbReference>
<feature type="compositionally biased region" description="Low complexity" evidence="7">
    <location>
        <begin position="218"/>
        <end position="229"/>
    </location>
</feature>
<evidence type="ECO:0000313" key="9">
    <source>
        <dbReference type="EMBL" id="KAH8485377.1"/>
    </source>
</evidence>
<dbReference type="PANTHER" id="PTHR33057">
    <property type="entry name" value="TRANSCRIPTION REPRESSOR OFP7-RELATED"/>
    <property type="match status" value="1"/>
</dbReference>